<evidence type="ECO:0000259" key="8">
    <source>
        <dbReference type="Pfam" id="PF02229"/>
    </source>
</evidence>
<protein>
    <submittedName>
        <fullName evidence="9">Transcriptional coactivator</fullName>
    </submittedName>
</protein>
<accession>A0A0F7SX85</accession>
<evidence type="ECO:0000256" key="5">
    <source>
        <dbReference type="ARBA" id="ARBA00023163"/>
    </source>
</evidence>
<organism evidence="9">
    <name type="scientific">Phaffia rhodozyma</name>
    <name type="common">Yeast</name>
    <name type="synonym">Xanthophyllomyces dendrorhous</name>
    <dbReference type="NCBI Taxonomy" id="264483"/>
    <lineage>
        <taxon>Eukaryota</taxon>
        <taxon>Fungi</taxon>
        <taxon>Dikarya</taxon>
        <taxon>Basidiomycota</taxon>
        <taxon>Agaricomycotina</taxon>
        <taxon>Tremellomycetes</taxon>
        <taxon>Cystofilobasidiales</taxon>
        <taxon>Mrakiaceae</taxon>
        <taxon>Phaffia</taxon>
    </lineage>
</organism>
<dbReference type="InterPro" id="IPR045125">
    <property type="entry name" value="Sub1/Tcp4-like"/>
</dbReference>
<dbReference type="Pfam" id="PF02229">
    <property type="entry name" value="PC4"/>
    <property type="match status" value="1"/>
</dbReference>
<dbReference type="GO" id="GO:0003677">
    <property type="term" value="F:DNA binding"/>
    <property type="evidence" value="ECO:0007669"/>
    <property type="project" value="UniProtKB-KW"/>
</dbReference>
<dbReference type="EMBL" id="LN483332">
    <property type="protein sequence ID" value="CED85265.1"/>
    <property type="molecule type" value="Genomic_DNA"/>
</dbReference>
<feature type="region of interest" description="Disordered" evidence="7">
    <location>
        <begin position="1"/>
        <end position="83"/>
    </location>
</feature>
<dbReference type="InterPro" id="IPR009044">
    <property type="entry name" value="ssDNA-bd_transcriptional_reg"/>
</dbReference>
<evidence type="ECO:0000313" key="9">
    <source>
        <dbReference type="EMBL" id="CED85265.1"/>
    </source>
</evidence>
<dbReference type="AlphaFoldDB" id="A0A0F7SX85"/>
<dbReference type="GO" id="GO:0060261">
    <property type="term" value="P:positive regulation of transcription initiation by RNA polymerase II"/>
    <property type="evidence" value="ECO:0007669"/>
    <property type="project" value="InterPro"/>
</dbReference>
<dbReference type="InterPro" id="IPR003173">
    <property type="entry name" value="PC4_C"/>
</dbReference>
<keyword evidence="5" id="KW-0804">Transcription</keyword>
<dbReference type="Gene3D" id="2.30.31.10">
    <property type="entry name" value="Transcriptional Coactivator Pc4, Chain A"/>
    <property type="match status" value="1"/>
</dbReference>
<evidence type="ECO:0000256" key="7">
    <source>
        <dbReference type="SAM" id="MobiDB-lite"/>
    </source>
</evidence>
<sequence length="149" mass="16179">MVKRAKQEPMDSFVVGDDVEDTDDEHLGVANPDSEEEGLKSKSKKSPKTKSVKKEAAPPKKKPRTSAPSAASLSGTWKTNGEGEKYVELSATRRLSVREFKGKPLIDLREYYTDKTTGEAKPGSKGISLSPDQWAILKGSMNAVDALLA</sequence>
<proteinExistence type="inferred from homology"/>
<comment type="subcellular location">
    <subcellularLocation>
        <location evidence="1">Nucleus</location>
    </subcellularLocation>
</comment>
<keyword evidence="4" id="KW-0238">DNA-binding</keyword>
<keyword evidence="6" id="KW-0539">Nucleus</keyword>
<feature type="compositionally biased region" description="Basic residues" evidence="7">
    <location>
        <begin position="41"/>
        <end position="51"/>
    </location>
</feature>
<evidence type="ECO:0000256" key="2">
    <source>
        <dbReference type="ARBA" id="ARBA00009001"/>
    </source>
</evidence>
<evidence type="ECO:0000256" key="4">
    <source>
        <dbReference type="ARBA" id="ARBA00023125"/>
    </source>
</evidence>
<name>A0A0F7SX85_PHARH</name>
<reference evidence="9" key="1">
    <citation type="submission" date="2014-08" db="EMBL/GenBank/DDBJ databases">
        <authorList>
            <person name="Sharma Rahul"/>
            <person name="Thines Marco"/>
        </authorList>
    </citation>
    <scope>NUCLEOTIDE SEQUENCE</scope>
</reference>
<evidence type="ECO:0000256" key="3">
    <source>
        <dbReference type="ARBA" id="ARBA00023015"/>
    </source>
</evidence>
<dbReference type="PANTHER" id="PTHR13215">
    <property type="entry name" value="RNA POLYMERASE II TRANSCRIPTIONAL COACTIVATOR"/>
    <property type="match status" value="1"/>
</dbReference>
<feature type="compositionally biased region" description="Polar residues" evidence="7">
    <location>
        <begin position="66"/>
        <end position="79"/>
    </location>
</feature>
<comment type="similarity">
    <text evidence="2">Belongs to the transcriptional coactivator PC4 family.</text>
</comment>
<keyword evidence="3" id="KW-0805">Transcription regulation</keyword>
<feature type="domain" description="Transcriptional coactivator p15 (PC4) C-terminal" evidence="8">
    <location>
        <begin position="88"/>
        <end position="138"/>
    </location>
</feature>
<dbReference type="GO" id="GO:0003713">
    <property type="term" value="F:transcription coactivator activity"/>
    <property type="evidence" value="ECO:0007669"/>
    <property type="project" value="InterPro"/>
</dbReference>
<evidence type="ECO:0000256" key="6">
    <source>
        <dbReference type="ARBA" id="ARBA00023242"/>
    </source>
</evidence>
<dbReference type="SUPFAM" id="SSF54447">
    <property type="entry name" value="ssDNA-binding transcriptional regulator domain"/>
    <property type="match status" value="1"/>
</dbReference>
<evidence type="ECO:0000256" key="1">
    <source>
        <dbReference type="ARBA" id="ARBA00004123"/>
    </source>
</evidence>
<dbReference type="GO" id="GO:0005634">
    <property type="term" value="C:nucleus"/>
    <property type="evidence" value="ECO:0007669"/>
    <property type="project" value="UniProtKB-SubCell"/>
</dbReference>